<evidence type="ECO:0000313" key="2">
    <source>
        <dbReference type="EMBL" id="GAA1557938.1"/>
    </source>
</evidence>
<proteinExistence type="predicted"/>
<name>A0ABP4N8V0_9ACTN</name>
<evidence type="ECO:0000313" key="3">
    <source>
        <dbReference type="Proteomes" id="UP001501470"/>
    </source>
</evidence>
<sequence length="282" mass="30534">MVTLPAVGRLLAVTDLHGNLADFQAIVARFRAIVDAGGPRPHLLFCGDLVHGPAIAPQAWPEHLGDFYVDQTPRLLAEARWLQEAYPQQVHFLLGNHEHAHLGGPRLDKFHADEAAHLERQYAPGGFAPVRRWMAGWPLAAVAPGAGIAFTHAAPHAQIAGPRDLDDLALAGYESVPLADMASTGPLGALLWARTTPAERGLAFLRALHVGCKVAVFGHDIVREGHWIEHEPLLCVSSSFGCYDGDKVYLEWDLARPAGSAAEVARDGLRRLHPGARPVHRT</sequence>
<dbReference type="InterPro" id="IPR029052">
    <property type="entry name" value="Metallo-depent_PP-like"/>
</dbReference>
<protein>
    <recommendedName>
        <fullName evidence="1">Calcineurin-like phosphoesterase domain-containing protein</fullName>
    </recommendedName>
</protein>
<dbReference type="SUPFAM" id="SSF56300">
    <property type="entry name" value="Metallo-dependent phosphatases"/>
    <property type="match status" value="1"/>
</dbReference>
<organism evidence="2 3">
    <name type="scientific">Dactylosporangium maewongense</name>
    <dbReference type="NCBI Taxonomy" id="634393"/>
    <lineage>
        <taxon>Bacteria</taxon>
        <taxon>Bacillati</taxon>
        <taxon>Actinomycetota</taxon>
        <taxon>Actinomycetes</taxon>
        <taxon>Micromonosporales</taxon>
        <taxon>Micromonosporaceae</taxon>
        <taxon>Dactylosporangium</taxon>
    </lineage>
</organism>
<accession>A0ABP4N8V0</accession>
<keyword evidence="3" id="KW-1185">Reference proteome</keyword>
<dbReference type="EMBL" id="BAAAQD010000026">
    <property type="protein sequence ID" value="GAA1557938.1"/>
    <property type="molecule type" value="Genomic_DNA"/>
</dbReference>
<dbReference type="Proteomes" id="UP001501470">
    <property type="component" value="Unassembled WGS sequence"/>
</dbReference>
<gene>
    <name evidence="2" type="ORF">GCM10009827_093600</name>
</gene>
<feature type="domain" description="Calcineurin-like phosphoesterase" evidence="1">
    <location>
        <begin position="9"/>
        <end position="161"/>
    </location>
</feature>
<dbReference type="Gene3D" id="3.60.21.10">
    <property type="match status" value="1"/>
</dbReference>
<reference evidence="3" key="1">
    <citation type="journal article" date="2019" name="Int. J. Syst. Evol. Microbiol.">
        <title>The Global Catalogue of Microorganisms (GCM) 10K type strain sequencing project: providing services to taxonomists for standard genome sequencing and annotation.</title>
        <authorList>
            <consortium name="The Broad Institute Genomics Platform"/>
            <consortium name="The Broad Institute Genome Sequencing Center for Infectious Disease"/>
            <person name="Wu L."/>
            <person name="Ma J."/>
        </authorList>
    </citation>
    <scope>NUCLEOTIDE SEQUENCE [LARGE SCALE GENOMIC DNA]</scope>
    <source>
        <strain evidence="3">JCM 15933</strain>
    </source>
</reference>
<comment type="caution">
    <text evidence="2">The sequence shown here is derived from an EMBL/GenBank/DDBJ whole genome shotgun (WGS) entry which is preliminary data.</text>
</comment>
<dbReference type="InterPro" id="IPR004843">
    <property type="entry name" value="Calcineurin-like_PHP"/>
</dbReference>
<evidence type="ECO:0000259" key="1">
    <source>
        <dbReference type="Pfam" id="PF00149"/>
    </source>
</evidence>
<dbReference type="Pfam" id="PF00149">
    <property type="entry name" value="Metallophos"/>
    <property type="match status" value="1"/>
</dbReference>